<protein>
    <recommendedName>
        <fullName evidence="2">DUF1707 domain-containing protein</fullName>
    </recommendedName>
</protein>
<dbReference type="InterPro" id="IPR012551">
    <property type="entry name" value="DUF1707_SHOCT-like"/>
</dbReference>
<feature type="domain" description="DUF1707" evidence="2">
    <location>
        <begin position="13"/>
        <end position="65"/>
    </location>
</feature>
<evidence type="ECO:0000259" key="2">
    <source>
        <dbReference type="Pfam" id="PF08044"/>
    </source>
</evidence>
<reference evidence="4" key="1">
    <citation type="submission" date="2017-06" db="EMBL/GenBank/DDBJ databases">
        <authorList>
            <person name="Varghese N."/>
            <person name="Submissions S."/>
        </authorList>
    </citation>
    <scope>NUCLEOTIDE SEQUENCE [LARGE SCALE GENOMIC DNA]</scope>
    <source>
        <strain evidence="4">DSM 45423</strain>
    </source>
</reference>
<sequence>MSGSGTPSPAPPLRAADSDRVATVQALQDAVARGLLTLEEGGERMAAAFAAVHLRDLAPLTADLPPAPAAARHGAPGWRPLGLMAWEQLRTTMTDARTGRPAAVRIALVTVLTLITVLLVASLVLHGLADAFDGPDGFRGGPDGPGAFWRDAG</sequence>
<keyword evidence="1" id="KW-0812">Transmembrane</keyword>
<keyword evidence="1" id="KW-0472">Membrane</keyword>
<dbReference type="RefSeq" id="WP_217897204.1">
    <property type="nucleotide sequence ID" value="NZ_FZOH01000002.1"/>
</dbReference>
<name>A0A239BSX4_9ACTN</name>
<gene>
    <name evidence="3" type="ORF">SAMN04488107_1390</name>
</gene>
<keyword evidence="1" id="KW-1133">Transmembrane helix</keyword>
<evidence type="ECO:0000313" key="4">
    <source>
        <dbReference type="Proteomes" id="UP000198386"/>
    </source>
</evidence>
<evidence type="ECO:0000313" key="3">
    <source>
        <dbReference type="EMBL" id="SNS10531.1"/>
    </source>
</evidence>
<accession>A0A239BSX4</accession>
<organism evidence="3 4">
    <name type="scientific">Geodermatophilus saharensis</name>
    <dbReference type="NCBI Taxonomy" id="1137994"/>
    <lineage>
        <taxon>Bacteria</taxon>
        <taxon>Bacillati</taxon>
        <taxon>Actinomycetota</taxon>
        <taxon>Actinomycetes</taxon>
        <taxon>Geodermatophilales</taxon>
        <taxon>Geodermatophilaceae</taxon>
        <taxon>Geodermatophilus</taxon>
    </lineage>
</organism>
<dbReference type="Proteomes" id="UP000198386">
    <property type="component" value="Unassembled WGS sequence"/>
</dbReference>
<dbReference type="Pfam" id="PF08044">
    <property type="entry name" value="DUF1707"/>
    <property type="match status" value="1"/>
</dbReference>
<dbReference type="PANTHER" id="PTHR40763">
    <property type="entry name" value="MEMBRANE PROTEIN-RELATED"/>
    <property type="match status" value="1"/>
</dbReference>
<dbReference type="EMBL" id="FZOH01000002">
    <property type="protein sequence ID" value="SNS10531.1"/>
    <property type="molecule type" value="Genomic_DNA"/>
</dbReference>
<keyword evidence="4" id="KW-1185">Reference proteome</keyword>
<evidence type="ECO:0000256" key="1">
    <source>
        <dbReference type="SAM" id="Phobius"/>
    </source>
</evidence>
<dbReference type="AlphaFoldDB" id="A0A239BSX4"/>
<feature type="transmembrane region" description="Helical" evidence="1">
    <location>
        <begin position="106"/>
        <end position="129"/>
    </location>
</feature>
<proteinExistence type="predicted"/>
<dbReference type="PANTHER" id="PTHR40763:SF4">
    <property type="entry name" value="DUF1707 DOMAIN-CONTAINING PROTEIN"/>
    <property type="match status" value="1"/>
</dbReference>